<dbReference type="PANTHER" id="PTHR44757:SF2">
    <property type="entry name" value="BIOFILM ARCHITECTURE MAINTENANCE PROTEIN MBAA"/>
    <property type="match status" value="1"/>
</dbReference>
<feature type="non-terminal residue" evidence="4">
    <location>
        <position position="205"/>
    </location>
</feature>
<feature type="domain" description="PAC" evidence="3">
    <location>
        <begin position="13"/>
        <end position="65"/>
    </location>
</feature>
<gene>
    <name evidence="4" type="ORF">S06H3_59118</name>
</gene>
<dbReference type="Gene3D" id="3.30.450.20">
    <property type="entry name" value="PAS domain"/>
    <property type="match status" value="2"/>
</dbReference>
<dbReference type="SMART" id="SM00086">
    <property type="entry name" value="PAC"/>
    <property type="match status" value="2"/>
</dbReference>
<keyword evidence="1" id="KW-0175">Coiled coil</keyword>
<dbReference type="NCBIfam" id="TIGR00229">
    <property type="entry name" value="sensory_box"/>
    <property type="match status" value="2"/>
</dbReference>
<dbReference type="InterPro" id="IPR052155">
    <property type="entry name" value="Biofilm_reg_signaling"/>
</dbReference>
<dbReference type="CDD" id="cd00130">
    <property type="entry name" value="PAS"/>
    <property type="match status" value="2"/>
</dbReference>
<evidence type="ECO:0000259" key="3">
    <source>
        <dbReference type="PROSITE" id="PS50113"/>
    </source>
</evidence>
<dbReference type="EMBL" id="BARV01038359">
    <property type="protein sequence ID" value="GAI47354.1"/>
    <property type="molecule type" value="Genomic_DNA"/>
</dbReference>
<feature type="domain" description="PAS" evidence="2">
    <location>
        <begin position="66"/>
        <end position="110"/>
    </location>
</feature>
<protein>
    <recommendedName>
        <fullName evidence="5">PAC domain-containing protein</fullName>
    </recommendedName>
</protein>
<evidence type="ECO:0000256" key="1">
    <source>
        <dbReference type="SAM" id="Coils"/>
    </source>
</evidence>
<evidence type="ECO:0000259" key="2">
    <source>
        <dbReference type="PROSITE" id="PS50112"/>
    </source>
</evidence>
<feature type="domain" description="PAC" evidence="3">
    <location>
        <begin position="157"/>
        <end position="205"/>
    </location>
</feature>
<dbReference type="SMART" id="SM00091">
    <property type="entry name" value="PAS"/>
    <property type="match status" value="1"/>
</dbReference>
<accession>X1QVP6</accession>
<feature type="non-terminal residue" evidence="4">
    <location>
        <position position="1"/>
    </location>
</feature>
<dbReference type="InterPro" id="IPR001610">
    <property type="entry name" value="PAC"/>
</dbReference>
<comment type="caution">
    <text evidence="4">The sequence shown here is derived from an EMBL/GenBank/DDBJ whole genome shotgun (WGS) entry which is preliminary data.</text>
</comment>
<feature type="coiled-coil region" evidence="1">
    <location>
        <begin position="49"/>
        <end position="76"/>
    </location>
</feature>
<evidence type="ECO:0000313" key="4">
    <source>
        <dbReference type="EMBL" id="GAI47354.1"/>
    </source>
</evidence>
<name>X1QVP6_9ZZZZ</name>
<proteinExistence type="predicted"/>
<sequence length="205" mass="23074">KLFKQGFSGKKISLYETELLCKDGKRIPIELNVTSILNAEGNPIGRLGVARDITERKQAEKALRESEKRLAQIVQGSSVPTFVIDNKHTITHWNKACENLTGIHAGEVIGTKKQWSAFYSIERPVMADLIIDELTDEEIAKYYEGACQKSVLIEEAYKAEAFFPKLGENGKWVFFTAAPLKDYHGKVIGAIETLQDITERKQTEE</sequence>
<dbReference type="PROSITE" id="PS50112">
    <property type="entry name" value="PAS"/>
    <property type="match status" value="1"/>
</dbReference>
<dbReference type="PROSITE" id="PS50113">
    <property type="entry name" value="PAC"/>
    <property type="match status" value="2"/>
</dbReference>
<dbReference type="PANTHER" id="PTHR44757">
    <property type="entry name" value="DIGUANYLATE CYCLASE DGCP"/>
    <property type="match status" value="1"/>
</dbReference>
<dbReference type="InterPro" id="IPR000700">
    <property type="entry name" value="PAS-assoc_C"/>
</dbReference>
<dbReference type="InterPro" id="IPR000014">
    <property type="entry name" value="PAS"/>
</dbReference>
<dbReference type="Pfam" id="PF13426">
    <property type="entry name" value="PAS_9"/>
    <property type="match status" value="2"/>
</dbReference>
<organism evidence="4">
    <name type="scientific">marine sediment metagenome</name>
    <dbReference type="NCBI Taxonomy" id="412755"/>
    <lineage>
        <taxon>unclassified sequences</taxon>
        <taxon>metagenomes</taxon>
        <taxon>ecological metagenomes</taxon>
    </lineage>
</organism>
<dbReference type="InterPro" id="IPR035965">
    <property type="entry name" value="PAS-like_dom_sf"/>
</dbReference>
<reference evidence="4" key="1">
    <citation type="journal article" date="2014" name="Front. Microbiol.">
        <title>High frequency of phylogenetically diverse reductive dehalogenase-homologous genes in deep subseafloor sedimentary metagenomes.</title>
        <authorList>
            <person name="Kawai M."/>
            <person name="Futagami T."/>
            <person name="Toyoda A."/>
            <person name="Takaki Y."/>
            <person name="Nishi S."/>
            <person name="Hori S."/>
            <person name="Arai W."/>
            <person name="Tsubouchi T."/>
            <person name="Morono Y."/>
            <person name="Uchiyama I."/>
            <person name="Ito T."/>
            <person name="Fujiyama A."/>
            <person name="Inagaki F."/>
            <person name="Takami H."/>
        </authorList>
    </citation>
    <scope>NUCLEOTIDE SEQUENCE</scope>
    <source>
        <strain evidence="4">Expedition CK06-06</strain>
    </source>
</reference>
<dbReference type="SUPFAM" id="SSF55785">
    <property type="entry name" value="PYP-like sensor domain (PAS domain)"/>
    <property type="match status" value="2"/>
</dbReference>
<evidence type="ECO:0008006" key="5">
    <source>
        <dbReference type="Google" id="ProtNLM"/>
    </source>
</evidence>
<dbReference type="AlphaFoldDB" id="X1QVP6"/>